<dbReference type="AlphaFoldDB" id="A0A9D1XEX1"/>
<dbReference type="GO" id="GO:0016887">
    <property type="term" value="F:ATP hydrolysis activity"/>
    <property type="evidence" value="ECO:0007669"/>
    <property type="project" value="InterPro"/>
</dbReference>
<evidence type="ECO:0000313" key="10">
    <source>
        <dbReference type="Proteomes" id="UP000886890"/>
    </source>
</evidence>
<evidence type="ECO:0000259" key="8">
    <source>
        <dbReference type="PROSITE" id="PS50893"/>
    </source>
</evidence>
<dbReference type="PANTHER" id="PTHR24221:SF646">
    <property type="entry name" value="HAEMOLYSIN SECRETION ATP-BINDING PROTEIN"/>
    <property type="match status" value="1"/>
</dbReference>
<evidence type="ECO:0000256" key="2">
    <source>
        <dbReference type="ARBA" id="ARBA00022692"/>
    </source>
</evidence>
<protein>
    <submittedName>
        <fullName evidence="9">ABC transporter ATP-binding protein/permease</fullName>
    </submittedName>
</protein>
<evidence type="ECO:0000256" key="5">
    <source>
        <dbReference type="ARBA" id="ARBA00022989"/>
    </source>
</evidence>
<evidence type="ECO:0000256" key="1">
    <source>
        <dbReference type="ARBA" id="ARBA00004651"/>
    </source>
</evidence>
<evidence type="ECO:0000256" key="3">
    <source>
        <dbReference type="ARBA" id="ARBA00022741"/>
    </source>
</evidence>
<dbReference type="PROSITE" id="PS50893">
    <property type="entry name" value="ABC_TRANSPORTER_2"/>
    <property type="match status" value="1"/>
</dbReference>
<dbReference type="PANTHER" id="PTHR24221">
    <property type="entry name" value="ATP-BINDING CASSETTE SUB-FAMILY B"/>
    <property type="match status" value="1"/>
</dbReference>
<dbReference type="Pfam" id="PF00005">
    <property type="entry name" value="ABC_tran"/>
    <property type="match status" value="1"/>
</dbReference>
<keyword evidence="2 7" id="KW-0812">Transmembrane</keyword>
<dbReference type="InterPro" id="IPR027417">
    <property type="entry name" value="P-loop_NTPase"/>
</dbReference>
<name>A0A9D1XEX1_9FIRM</name>
<comment type="caution">
    <text evidence="9">The sequence shown here is derived from an EMBL/GenBank/DDBJ whole genome shotgun (WGS) entry which is preliminary data.</text>
</comment>
<reference evidence="9" key="2">
    <citation type="submission" date="2021-04" db="EMBL/GenBank/DDBJ databases">
        <authorList>
            <person name="Gilroy R."/>
        </authorList>
    </citation>
    <scope>NUCLEOTIDE SEQUENCE</scope>
    <source>
        <strain evidence="9">CHK183-1962</strain>
    </source>
</reference>
<dbReference type="GO" id="GO:0005886">
    <property type="term" value="C:plasma membrane"/>
    <property type="evidence" value="ECO:0007669"/>
    <property type="project" value="UniProtKB-SubCell"/>
</dbReference>
<dbReference type="Proteomes" id="UP000886890">
    <property type="component" value="Unassembled WGS sequence"/>
</dbReference>
<feature type="transmembrane region" description="Helical" evidence="7">
    <location>
        <begin position="162"/>
        <end position="180"/>
    </location>
</feature>
<accession>A0A9D1XEX1</accession>
<keyword evidence="5 7" id="KW-1133">Transmembrane helix</keyword>
<dbReference type="InterPro" id="IPR017871">
    <property type="entry name" value="ABC_transporter-like_CS"/>
</dbReference>
<evidence type="ECO:0000313" key="9">
    <source>
        <dbReference type="EMBL" id="HIX77989.1"/>
    </source>
</evidence>
<dbReference type="PROSITE" id="PS00211">
    <property type="entry name" value="ABC_TRANSPORTER_1"/>
    <property type="match status" value="1"/>
</dbReference>
<dbReference type="SUPFAM" id="SSF90123">
    <property type="entry name" value="ABC transporter transmembrane region"/>
    <property type="match status" value="1"/>
</dbReference>
<dbReference type="GO" id="GO:0034040">
    <property type="term" value="F:ATPase-coupled lipid transmembrane transporter activity"/>
    <property type="evidence" value="ECO:0007669"/>
    <property type="project" value="TreeGrafter"/>
</dbReference>
<dbReference type="CDD" id="cd03228">
    <property type="entry name" value="ABCC_MRP_Like"/>
    <property type="match status" value="1"/>
</dbReference>
<evidence type="ECO:0000256" key="6">
    <source>
        <dbReference type="ARBA" id="ARBA00023136"/>
    </source>
</evidence>
<feature type="transmembrane region" description="Helical" evidence="7">
    <location>
        <begin position="41"/>
        <end position="59"/>
    </location>
</feature>
<dbReference type="InterPro" id="IPR003439">
    <property type="entry name" value="ABC_transporter-like_ATP-bd"/>
</dbReference>
<comment type="subcellular location">
    <subcellularLocation>
        <location evidence="1">Cell membrane</location>
        <topology evidence="1">Multi-pass membrane protein</topology>
    </subcellularLocation>
</comment>
<dbReference type="InterPro" id="IPR039421">
    <property type="entry name" value="Type_1_exporter"/>
</dbReference>
<reference evidence="9" key="1">
    <citation type="journal article" date="2021" name="PeerJ">
        <title>Extensive microbial diversity within the chicken gut microbiome revealed by metagenomics and culture.</title>
        <authorList>
            <person name="Gilroy R."/>
            <person name="Ravi A."/>
            <person name="Getino M."/>
            <person name="Pursley I."/>
            <person name="Horton D.L."/>
            <person name="Alikhan N.F."/>
            <person name="Baker D."/>
            <person name="Gharbi K."/>
            <person name="Hall N."/>
            <person name="Watson M."/>
            <person name="Adriaenssens E.M."/>
            <person name="Foster-Nyarko E."/>
            <person name="Jarju S."/>
            <person name="Secka A."/>
            <person name="Antonio M."/>
            <person name="Oren A."/>
            <person name="Chaudhuri R.R."/>
            <person name="La Ragione R."/>
            <person name="Hildebrand F."/>
            <person name="Pallen M.J."/>
        </authorList>
    </citation>
    <scope>NUCLEOTIDE SEQUENCE</scope>
    <source>
        <strain evidence="9">CHK183-1962</strain>
    </source>
</reference>
<dbReference type="SUPFAM" id="SSF52540">
    <property type="entry name" value="P-loop containing nucleoside triphosphate hydrolases"/>
    <property type="match status" value="1"/>
</dbReference>
<proteinExistence type="predicted"/>
<organism evidence="9 10">
    <name type="scientific">Candidatus Fusicatenibacter merdavium</name>
    <dbReference type="NCBI Taxonomy" id="2838600"/>
    <lineage>
        <taxon>Bacteria</taxon>
        <taxon>Bacillati</taxon>
        <taxon>Bacillota</taxon>
        <taxon>Clostridia</taxon>
        <taxon>Lachnospirales</taxon>
        <taxon>Lachnospiraceae</taxon>
        <taxon>Fusicatenibacter</taxon>
    </lineage>
</organism>
<dbReference type="EMBL" id="DXEK01000170">
    <property type="protein sequence ID" value="HIX77989.1"/>
    <property type="molecule type" value="Genomic_DNA"/>
</dbReference>
<dbReference type="SMART" id="SM00382">
    <property type="entry name" value="AAA"/>
    <property type="match status" value="1"/>
</dbReference>
<keyword evidence="6 7" id="KW-0472">Membrane</keyword>
<sequence length="619" mass="69781">MRTTNSNAAEAAEIKGKKDPYTFWNTLVFLLKGIRSSDPKLLAFMIVEAVCTVVTPYLGMYLPKFGVDLVTEHADLKRAALLLGGITVIMAVSQMAGTMAQRAQTILQDRLRSHYRNRLFAKTLECDYEHVESAEWQKRYQEAREMSVNWGEWSGTTLMSQGAVKTFAAVFSFFLYGSIIAELNPWLLILLAGLSMLHFLALRRAQKHEVDRILERSGIQHGRWYFRTKASDVNLGKDLRLYEMAGWIRGYFHHYRDAHFRLRQDVQNHFYQAALVKAATLFLRDGVAYLYFLWLACSGRITAGDFVLACSAVASFSTLVTQVSDSVGQMFQALPPLKRMRAYLDAADEPEPEPAAELPAKGTPVSVEFRDVTFAYDQKAPVLDHFSLKIRLGEKLALVGVNGAGKTTIIKLLCGFYHPAGGEILVNGTDVRNYKKKDLWQLIAPVFQEATILPFTIAENVSLQPDQETDHARVRECLETVGLWEKVQSLPSGMDTGMMRLEEDEGIMLSGGQKQKLLMARALYKDAPLLFFDEPTAALDPIAESETYEQFHQLSGDKTAVYISHRLASTRFCSRVVLLENGQVKASGTHEELLKSCPAYAEMFRVQSRYYRKEEEAVL</sequence>
<dbReference type="InterPro" id="IPR036640">
    <property type="entry name" value="ABC1_TM_sf"/>
</dbReference>
<dbReference type="Gene3D" id="3.40.50.300">
    <property type="entry name" value="P-loop containing nucleotide triphosphate hydrolases"/>
    <property type="match status" value="1"/>
</dbReference>
<keyword evidence="3" id="KW-0547">Nucleotide-binding</keyword>
<dbReference type="InterPro" id="IPR003593">
    <property type="entry name" value="AAA+_ATPase"/>
</dbReference>
<dbReference type="GO" id="GO:0005524">
    <property type="term" value="F:ATP binding"/>
    <property type="evidence" value="ECO:0007669"/>
    <property type="project" value="UniProtKB-KW"/>
</dbReference>
<feature type="transmembrane region" description="Helical" evidence="7">
    <location>
        <begin position="79"/>
        <end position="100"/>
    </location>
</feature>
<gene>
    <name evidence="9" type="ORF">H9734_10395</name>
</gene>
<keyword evidence="4 9" id="KW-0067">ATP-binding</keyword>
<evidence type="ECO:0000256" key="7">
    <source>
        <dbReference type="SAM" id="Phobius"/>
    </source>
</evidence>
<feature type="domain" description="ABC transporter" evidence="8">
    <location>
        <begin position="367"/>
        <end position="606"/>
    </location>
</feature>
<dbReference type="Gene3D" id="1.20.1560.10">
    <property type="entry name" value="ABC transporter type 1, transmembrane domain"/>
    <property type="match status" value="1"/>
</dbReference>
<evidence type="ECO:0000256" key="4">
    <source>
        <dbReference type="ARBA" id="ARBA00022840"/>
    </source>
</evidence>